<protein>
    <submittedName>
        <fullName evidence="7">Cytochrome c oxidase assembly protein</fullName>
    </submittedName>
</protein>
<reference evidence="7" key="1">
    <citation type="submission" date="2020-12" db="EMBL/GenBank/DDBJ databases">
        <title>Methylobrevis albus sp. nov., isolated from fresh water lack sediment.</title>
        <authorList>
            <person name="Zou Q."/>
        </authorList>
    </citation>
    <scope>NUCLEOTIDE SEQUENCE</scope>
    <source>
        <strain evidence="7">L22</strain>
    </source>
</reference>
<dbReference type="Pfam" id="PF09678">
    <property type="entry name" value="Caa3_CtaG"/>
    <property type="match status" value="1"/>
</dbReference>
<dbReference type="AlphaFoldDB" id="A0A931I311"/>
<keyword evidence="5 6" id="KW-0472">Membrane</keyword>
<evidence type="ECO:0000256" key="4">
    <source>
        <dbReference type="ARBA" id="ARBA00022989"/>
    </source>
</evidence>
<dbReference type="Proteomes" id="UP000631694">
    <property type="component" value="Unassembled WGS sequence"/>
</dbReference>
<dbReference type="RefSeq" id="WP_197311447.1">
    <property type="nucleotide sequence ID" value="NZ_JADZLT010000050.1"/>
</dbReference>
<dbReference type="GO" id="GO:0005886">
    <property type="term" value="C:plasma membrane"/>
    <property type="evidence" value="ECO:0007669"/>
    <property type="project" value="UniProtKB-SubCell"/>
</dbReference>
<feature type="transmembrane region" description="Helical" evidence="6">
    <location>
        <begin position="103"/>
        <end position="121"/>
    </location>
</feature>
<evidence type="ECO:0000256" key="6">
    <source>
        <dbReference type="SAM" id="Phobius"/>
    </source>
</evidence>
<evidence type="ECO:0000256" key="5">
    <source>
        <dbReference type="ARBA" id="ARBA00023136"/>
    </source>
</evidence>
<keyword evidence="3 6" id="KW-0812">Transmembrane</keyword>
<keyword evidence="8" id="KW-1185">Reference proteome</keyword>
<feature type="transmembrane region" description="Helical" evidence="6">
    <location>
        <begin position="162"/>
        <end position="189"/>
    </location>
</feature>
<comment type="caution">
    <text evidence="7">The sequence shown here is derived from an EMBL/GenBank/DDBJ whole genome shotgun (WGS) entry which is preliminary data.</text>
</comment>
<keyword evidence="4 6" id="KW-1133">Transmembrane helix</keyword>
<feature type="transmembrane region" description="Helical" evidence="6">
    <location>
        <begin position="51"/>
        <end position="72"/>
    </location>
</feature>
<feature type="transmembrane region" description="Helical" evidence="6">
    <location>
        <begin position="133"/>
        <end position="150"/>
    </location>
</feature>
<proteinExistence type="predicted"/>
<accession>A0A931I311</accession>
<dbReference type="EMBL" id="JADZLT010000050">
    <property type="protein sequence ID" value="MBH0238368.1"/>
    <property type="molecule type" value="Genomic_DNA"/>
</dbReference>
<feature type="transmembrane region" description="Helical" evidence="6">
    <location>
        <begin position="18"/>
        <end position="39"/>
    </location>
</feature>
<feature type="transmembrane region" description="Helical" evidence="6">
    <location>
        <begin position="209"/>
        <end position="228"/>
    </location>
</feature>
<keyword evidence="2" id="KW-1003">Cell membrane</keyword>
<evidence type="ECO:0000256" key="1">
    <source>
        <dbReference type="ARBA" id="ARBA00004651"/>
    </source>
</evidence>
<organism evidence="7 8">
    <name type="scientific">Methylobrevis albus</name>
    <dbReference type="NCBI Taxonomy" id="2793297"/>
    <lineage>
        <taxon>Bacteria</taxon>
        <taxon>Pseudomonadati</taxon>
        <taxon>Pseudomonadota</taxon>
        <taxon>Alphaproteobacteria</taxon>
        <taxon>Hyphomicrobiales</taxon>
        <taxon>Pleomorphomonadaceae</taxon>
        <taxon>Methylobrevis</taxon>
    </lineage>
</organism>
<name>A0A931I311_9HYPH</name>
<gene>
    <name evidence="7" type="ORF">I5731_11075</name>
</gene>
<evidence type="ECO:0000256" key="2">
    <source>
        <dbReference type="ARBA" id="ARBA00022475"/>
    </source>
</evidence>
<feature type="transmembrane region" description="Helical" evidence="6">
    <location>
        <begin position="78"/>
        <end position="96"/>
    </location>
</feature>
<evidence type="ECO:0000313" key="7">
    <source>
        <dbReference type="EMBL" id="MBH0238368.1"/>
    </source>
</evidence>
<evidence type="ECO:0000313" key="8">
    <source>
        <dbReference type="Proteomes" id="UP000631694"/>
    </source>
</evidence>
<sequence>MNEIYCGPAPTPSILASAWNLDFAALSLCAAIVGAWAVLRRGQGGDVPLAGGIAVLLILFLTPLCALTAALFSARALHHVLLVALAAPLLALAFPASVRGSRIGLGWVAAIHALVFWVWHAPSVYAVAVTDPLGYWAMQLSLLGTAVWFWRRVFRAAEPAIGVVLALLGTTAQMGLLGALLTFAATPLYALHAVTTLPFGLSALEDQQLGGILMWVPAALPYLAAALYRAWPLLGPSRGGAPWSG</sequence>
<evidence type="ECO:0000256" key="3">
    <source>
        <dbReference type="ARBA" id="ARBA00022692"/>
    </source>
</evidence>
<comment type="subcellular location">
    <subcellularLocation>
        <location evidence="1">Cell membrane</location>
        <topology evidence="1">Multi-pass membrane protein</topology>
    </subcellularLocation>
</comment>
<dbReference type="InterPro" id="IPR019108">
    <property type="entry name" value="Caa3_assmbl_CtaG-rel"/>
</dbReference>